<evidence type="ECO:0000256" key="2">
    <source>
        <dbReference type="ARBA" id="ARBA00022741"/>
    </source>
</evidence>
<evidence type="ECO:0000256" key="4">
    <source>
        <dbReference type="ARBA" id="ARBA00022960"/>
    </source>
</evidence>
<dbReference type="Gene3D" id="3.30.420.40">
    <property type="match status" value="3"/>
</dbReference>
<sequence length="340" mass="36597">MGFSLFSMLSSDIAIDLGTANTLVYVKGKGIMVREPSIVAISATDHKAIAIGHEARAMMGKTHGEIQVVRPMKDGVIDDDEIAEVMIRSFIRKVHKNRLVRPVVIVCVPSGVTKSEKRIIRNSAEQAGAREVYLVAEPMAAAMGVDLPVLEPMGNMVVDIGGGTTEIAVISLGGIVCDTSIRIGGDEMDEAIIQFMRRNYNLLIGDRTAENIKCTVGSAMPLDEELTMIAKGRDLIAGVPKAIEINSEEIREALAEPVSAVVDALKVSLEKTPPELAADIRDRGIIMTGGGALIKGLDRRLREETNLPINIAEDPLTCVVRGTGKVLDDFGKYEKVLLRG</sequence>
<evidence type="ECO:0000256" key="5">
    <source>
        <dbReference type="ARBA" id="ARBA00023458"/>
    </source>
</evidence>
<dbReference type="HAMAP" id="MF_02207">
    <property type="entry name" value="MreB"/>
    <property type="match status" value="1"/>
</dbReference>
<dbReference type="GO" id="GO:0005524">
    <property type="term" value="F:ATP binding"/>
    <property type="evidence" value="ECO:0007669"/>
    <property type="project" value="UniProtKB-KW"/>
</dbReference>
<feature type="binding site" evidence="6">
    <location>
        <begin position="162"/>
        <end position="164"/>
    </location>
    <ligand>
        <name>ATP</name>
        <dbReference type="ChEBI" id="CHEBI:30616"/>
    </ligand>
</feature>
<dbReference type="Pfam" id="PF06723">
    <property type="entry name" value="MreB_Mbl"/>
    <property type="match status" value="1"/>
</dbReference>
<dbReference type="InterPro" id="IPR043129">
    <property type="entry name" value="ATPase_NBD"/>
</dbReference>
<dbReference type="GO" id="GO:0005737">
    <property type="term" value="C:cytoplasm"/>
    <property type="evidence" value="ECO:0007669"/>
    <property type="project" value="UniProtKB-SubCell"/>
</dbReference>
<dbReference type="GO" id="GO:0000902">
    <property type="term" value="P:cell morphogenesis"/>
    <property type="evidence" value="ECO:0007669"/>
    <property type="project" value="InterPro"/>
</dbReference>
<dbReference type="Proteomes" id="UP000319619">
    <property type="component" value="Unassembled WGS sequence"/>
</dbReference>
<organism evidence="7 8">
    <name type="scientific">candidate division LCP-89 bacterium B3_LCP</name>
    <dbReference type="NCBI Taxonomy" id="2012998"/>
    <lineage>
        <taxon>Bacteria</taxon>
        <taxon>Pseudomonadati</taxon>
        <taxon>Bacteria division LCP-89</taxon>
    </lineage>
</organism>
<evidence type="ECO:0000256" key="6">
    <source>
        <dbReference type="HAMAP-Rule" id="MF_02207"/>
    </source>
</evidence>
<dbReference type="AlphaFoldDB" id="A0A532V205"/>
<comment type="caution">
    <text evidence="7">The sequence shown here is derived from an EMBL/GenBank/DDBJ whole genome shotgun (WGS) entry which is preliminary data.</text>
</comment>
<dbReference type="InterPro" id="IPR056546">
    <property type="entry name" value="MreB_MamK-like"/>
</dbReference>
<dbReference type="PANTHER" id="PTHR42749:SF1">
    <property type="entry name" value="CELL SHAPE-DETERMINING PROTEIN MREB"/>
    <property type="match status" value="1"/>
</dbReference>
<dbReference type="NCBIfam" id="NF010539">
    <property type="entry name" value="PRK13927.1"/>
    <property type="match status" value="1"/>
</dbReference>
<evidence type="ECO:0000313" key="7">
    <source>
        <dbReference type="EMBL" id="TKJ41250.1"/>
    </source>
</evidence>
<feature type="binding site" evidence="6">
    <location>
        <begin position="210"/>
        <end position="213"/>
    </location>
    <ligand>
        <name>ATP</name>
        <dbReference type="ChEBI" id="CHEBI:30616"/>
    </ligand>
</feature>
<evidence type="ECO:0000256" key="3">
    <source>
        <dbReference type="ARBA" id="ARBA00022840"/>
    </source>
</evidence>
<dbReference type="InterPro" id="IPR004753">
    <property type="entry name" value="MreB"/>
</dbReference>
<reference evidence="7 8" key="1">
    <citation type="submission" date="2017-06" db="EMBL/GenBank/DDBJ databases">
        <title>Novel microbial phyla capable of carbon fixation and sulfur reduction in deep-sea sediments.</title>
        <authorList>
            <person name="Huang J."/>
            <person name="Baker B."/>
            <person name="Wang Y."/>
        </authorList>
    </citation>
    <scope>NUCLEOTIDE SEQUENCE [LARGE SCALE GENOMIC DNA]</scope>
    <source>
        <strain evidence="7">B3_LCP</strain>
    </source>
</reference>
<comment type="subcellular location">
    <subcellularLocation>
        <location evidence="6">Cytoplasm</location>
    </subcellularLocation>
    <text evidence="6">Membrane-associated.</text>
</comment>
<accession>A0A532V205</accession>
<dbReference type="CDD" id="cd10225">
    <property type="entry name" value="ASKHA_NBD_MreB-like"/>
    <property type="match status" value="1"/>
</dbReference>
<protein>
    <recommendedName>
        <fullName evidence="6">Cell shape-determining protein MreB</fullName>
    </recommendedName>
</protein>
<name>A0A532V205_UNCL8</name>
<dbReference type="NCBIfam" id="TIGR00904">
    <property type="entry name" value="mreB"/>
    <property type="match status" value="1"/>
</dbReference>
<comment type="function">
    <text evidence="6">Forms membrane-associated dynamic filaments that are essential for cell shape determination. Acts by regulating cell wall synthesis and cell elongation, and thus cell shape. A feedback loop between cell geometry and MreB localization may maintain elongated cell shape by targeting cell wall growth to regions of negative cell wall curvature.</text>
</comment>
<keyword evidence="1 6" id="KW-0963">Cytoplasm</keyword>
<feature type="binding site" evidence="6">
    <location>
        <begin position="290"/>
        <end position="293"/>
    </location>
    <ligand>
        <name>ATP</name>
        <dbReference type="ChEBI" id="CHEBI:30616"/>
    </ligand>
</feature>
<keyword evidence="2 6" id="KW-0547">Nucleotide-binding</keyword>
<comment type="subunit">
    <text evidence="6">Forms polymers.</text>
</comment>
<dbReference type="EMBL" id="NJBN01000003">
    <property type="protein sequence ID" value="TKJ41250.1"/>
    <property type="molecule type" value="Genomic_DNA"/>
</dbReference>
<gene>
    <name evidence="6" type="primary">mreB</name>
    <name evidence="7" type="ORF">CEE37_06175</name>
</gene>
<evidence type="ECO:0000256" key="1">
    <source>
        <dbReference type="ARBA" id="ARBA00022490"/>
    </source>
</evidence>
<dbReference type="SUPFAM" id="SSF53067">
    <property type="entry name" value="Actin-like ATPase domain"/>
    <property type="match status" value="2"/>
</dbReference>
<dbReference type="GO" id="GO:0008360">
    <property type="term" value="P:regulation of cell shape"/>
    <property type="evidence" value="ECO:0007669"/>
    <property type="project" value="UniProtKB-UniRule"/>
</dbReference>
<dbReference type="PANTHER" id="PTHR42749">
    <property type="entry name" value="CELL SHAPE-DETERMINING PROTEIN MREB"/>
    <property type="match status" value="1"/>
</dbReference>
<keyword evidence="3 6" id="KW-0067">ATP-binding</keyword>
<feature type="binding site" evidence="6">
    <location>
        <begin position="19"/>
        <end position="21"/>
    </location>
    <ligand>
        <name>ATP</name>
        <dbReference type="ChEBI" id="CHEBI:30616"/>
    </ligand>
</feature>
<keyword evidence="4 6" id="KW-0133">Cell shape</keyword>
<dbReference type="PRINTS" id="PR01652">
    <property type="entry name" value="SHAPEPROTEIN"/>
</dbReference>
<evidence type="ECO:0000313" key="8">
    <source>
        <dbReference type="Proteomes" id="UP000319619"/>
    </source>
</evidence>
<comment type="similarity">
    <text evidence="5 6">Belongs to the FtsA/MreB family.</text>
</comment>
<proteinExistence type="inferred from homology"/>